<keyword evidence="10 15" id="KW-0249">Electron transport</keyword>
<evidence type="ECO:0000256" key="11">
    <source>
        <dbReference type="ARBA" id="ARBA00023002"/>
    </source>
</evidence>
<dbReference type="SUPFAM" id="SSF56425">
    <property type="entry name" value="Succinate dehydrogenase/fumarate reductase flavoprotein, catalytic domain"/>
    <property type="match status" value="1"/>
</dbReference>
<keyword evidence="11 15" id="KW-0560">Oxidoreductase</keyword>
<dbReference type="Gene3D" id="3.90.700.10">
    <property type="entry name" value="Succinate dehydrogenase/fumarate reductase flavoprotein, catalytic domain"/>
    <property type="match status" value="1"/>
</dbReference>
<evidence type="ECO:0000256" key="2">
    <source>
        <dbReference type="ARBA" id="ARBA00004515"/>
    </source>
</evidence>
<evidence type="ECO:0000256" key="10">
    <source>
        <dbReference type="ARBA" id="ARBA00022982"/>
    </source>
</evidence>
<evidence type="ECO:0000259" key="17">
    <source>
        <dbReference type="Pfam" id="PF02910"/>
    </source>
</evidence>
<evidence type="ECO:0000256" key="6">
    <source>
        <dbReference type="ARBA" id="ARBA00019965"/>
    </source>
</evidence>
<proteinExistence type="inferred from homology"/>
<keyword evidence="15" id="KW-0816">Tricarboxylic acid cycle</keyword>
<keyword evidence="12 15" id="KW-0472">Membrane</keyword>
<evidence type="ECO:0000256" key="13">
    <source>
        <dbReference type="ARBA" id="ARBA00049220"/>
    </source>
</evidence>
<dbReference type="SUPFAM" id="SSF46977">
    <property type="entry name" value="Succinate dehydrogenase/fumarate reductase flavoprotein C-terminal domain"/>
    <property type="match status" value="1"/>
</dbReference>
<dbReference type="EMBL" id="JACOGC010000002">
    <property type="protein sequence ID" value="MBC3884904.1"/>
    <property type="molecule type" value="Genomic_DNA"/>
</dbReference>
<comment type="caution">
    <text evidence="18">The sequence shown here is derived from an EMBL/GenBank/DDBJ whole genome shotgun (WGS) entry which is preliminary data.</text>
</comment>
<evidence type="ECO:0000256" key="9">
    <source>
        <dbReference type="ARBA" id="ARBA00022827"/>
    </source>
</evidence>
<evidence type="ECO:0000259" key="16">
    <source>
        <dbReference type="Pfam" id="PF00890"/>
    </source>
</evidence>
<evidence type="ECO:0000256" key="1">
    <source>
        <dbReference type="ARBA" id="ARBA00001974"/>
    </source>
</evidence>
<protein>
    <recommendedName>
        <fullName evidence="6 14">Succinate dehydrogenase flavoprotein subunit</fullName>
        <ecNumber evidence="5 15">1.3.5.1</ecNumber>
    </recommendedName>
</protein>
<comment type="cofactor">
    <cofactor evidence="1 15">
        <name>FAD</name>
        <dbReference type="ChEBI" id="CHEBI:57692"/>
    </cofactor>
</comment>
<comment type="subcellular location">
    <subcellularLocation>
        <location evidence="2 15">Cell inner membrane</location>
        <topology evidence="2 15">Peripheral membrane protein</topology>
        <orientation evidence="2 15">Cytoplasmic side</orientation>
    </subcellularLocation>
</comment>
<keyword evidence="8 15" id="KW-0285">Flavoprotein</keyword>
<dbReference type="SUPFAM" id="SSF51905">
    <property type="entry name" value="FAD/NAD(P)-binding domain"/>
    <property type="match status" value="1"/>
</dbReference>
<dbReference type="InterPro" id="IPR037099">
    <property type="entry name" value="Fum_R/Succ_DH_flav-like_C_sf"/>
</dbReference>
<sequence length="591" mass="64899">MAAIKSTIPTRRFDAVIIGAGGSGMRASLQLAEAGLNVAVLSKVFPTRSHTVAAQGGIGASLGNMSEDNWYWHMFDTVKGGDYLGDQDAIEFMCREAPKVVYELEHFGMPFDRNADGTIYQRPFGGHTANFGEKPVQRACAAADRTGHALLHTLYQRNVRARTQFFVEWMAIDLIRDQDGDILGVVALEMETGEVMILQAKTTLFATGGAGRIFAASTNAFINTGDGMGMAARAGLPLQDMEFWQFHPTGVAGAGVLITEGVRGEGGILINSQGERFMERYAPTLKDLAPRDFVSRSMDQEIKEGRGCGPNKDHVLLDLRHIGAETIMKRLPSILEIGHKFANVDATKEPIPVVPTIHYQMGGIPTNIHGQVVAPKNGSSEIVNGMYAIGECACVSVHGANRLGTNSLLDLVVFGRAAGNHIVATHLKNREHKPLPADAADVAMSRLSKLETSNGSERVQDVANAIRKTMQYHCGVFRTDELLQEGVKEIMVLDERRKHVSFKDKSKVFNTARVEALELDNLIETAKATIISAAARKESRGAHAHRDYEKRDDDNWMKHTLWYSEANRLDYKPVNTKPLTVETFKPKARTF</sequence>
<dbReference type="PANTHER" id="PTHR11632">
    <property type="entry name" value="SUCCINATE DEHYDROGENASE 2 FLAVOPROTEIN SUBUNIT"/>
    <property type="match status" value="1"/>
</dbReference>
<keyword evidence="15" id="KW-1003">Cell membrane</keyword>
<reference evidence="18 19" key="1">
    <citation type="submission" date="2020-08" db="EMBL/GenBank/DDBJ databases">
        <title>Novel species isolated from subtropical streams in China.</title>
        <authorList>
            <person name="Lu H."/>
        </authorList>
    </citation>
    <scope>NUCLEOTIDE SEQUENCE [LARGE SCALE GENOMIC DNA]</scope>
    <source>
        <strain evidence="18 19">FT31W</strain>
    </source>
</reference>
<dbReference type="Pfam" id="PF02910">
    <property type="entry name" value="Succ_DH_flav_C"/>
    <property type="match status" value="1"/>
</dbReference>
<dbReference type="NCBIfam" id="TIGR01812">
    <property type="entry name" value="sdhA_frdA_Gneg"/>
    <property type="match status" value="1"/>
</dbReference>
<evidence type="ECO:0000256" key="4">
    <source>
        <dbReference type="ARBA" id="ARBA00008040"/>
    </source>
</evidence>
<dbReference type="Gene3D" id="1.20.58.100">
    <property type="entry name" value="Fumarate reductase/succinate dehydrogenase flavoprotein-like, C-terminal domain"/>
    <property type="match status" value="1"/>
</dbReference>
<evidence type="ECO:0000256" key="8">
    <source>
        <dbReference type="ARBA" id="ARBA00022630"/>
    </source>
</evidence>
<comment type="pathway">
    <text evidence="3 15">Carbohydrate metabolism; tricarboxylic acid cycle; fumarate from succinate (bacterial route): step 1/1.</text>
</comment>
<accession>A0ABR6YM71</accession>
<dbReference type="InterPro" id="IPR036188">
    <property type="entry name" value="FAD/NAD-bd_sf"/>
</dbReference>
<dbReference type="GO" id="GO:0008177">
    <property type="term" value="F:succinate dehydrogenase (quinone) activity"/>
    <property type="evidence" value="ECO:0007669"/>
    <property type="project" value="UniProtKB-EC"/>
</dbReference>
<dbReference type="InterPro" id="IPR014006">
    <property type="entry name" value="Succ_Dhase_FrdA_Gneg"/>
</dbReference>
<evidence type="ECO:0000256" key="14">
    <source>
        <dbReference type="NCBIfam" id="TIGR01816"/>
    </source>
</evidence>
<dbReference type="PRINTS" id="PR00411">
    <property type="entry name" value="PNDRDTASEI"/>
</dbReference>
<evidence type="ECO:0000256" key="15">
    <source>
        <dbReference type="RuleBase" id="RU362051"/>
    </source>
</evidence>
<dbReference type="PANTHER" id="PTHR11632:SF51">
    <property type="entry name" value="SUCCINATE DEHYDROGENASE [UBIQUINONE] FLAVOPROTEIN SUBUNIT, MITOCHONDRIAL"/>
    <property type="match status" value="1"/>
</dbReference>
<evidence type="ECO:0000256" key="12">
    <source>
        <dbReference type="ARBA" id="ARBA00023136"/>
    </source>
</evidence>
<evidence type="ECO:0000256" key="3">
    <source>
        <dbReference type="ARBA" id="ARBA00004894"/>
    </source>
</evidence>
<keyword evidence="15" id="KW-0997">Cell inner membrane</keyword>
<dbReference type="NCBIfam" id="TIGR01816">
    <property type="entry name" value="sdhA_forward"/>
    <property type="match status" value="1"/>
</dbReference>
<dbReference type="InterPro" id="IPR030664">
    <property type="entry name" value="SdhA/FrdA/AprA"/>
</dbReference>
<feature type="domain" description="Fumarate reductase/succinate dehydrogenase flavoprotein-like C-terminal" evidence="17">
    <location>
        <begin position="465"/>
        <end position="590"/>
    </location>
</feature>
<evidence type="ECO:0000313" key="19">
    <source>
        <dbReference type="Proteomes" id="UP000613113"/>
    </source>
</evidence>
<feature type="domain" description="FAD-dependent oxidoreductase 2 FAD-binding" evidence="16">
    <location>
        <begin position="14"/>
        <end position="408"/>
    </location>
</feature>
<evidence type="ECO:0000256" key="7">
    <source>
        <dbReference type="ARBA" id="ARBA00022448"/>
    </source>
</evidence>
<dbReference type="Gene3D" id="4.10.80.40">
    <property type="entry name" value="succinate dehydrogenase protein domain"/>
    <property type="match status" value="1"/>
</dbReference>
<organism evidence="18 19">
    <name type="scientific">Undibacterium griseum</name>
    <dbReference type="NCBI Taxonomy" id="2762295"/>
    <lineage>
        <taxon>Bacteria</taxon>
        <taxon>Pseudomonadati</taxon>
        <taxon>Pseudomonadota</taxon>
        <taxon>Betaproteobacteria</taxon>
        <taxon>Burkholderiales</taxon>
        <taxon>Oxalobacteraceae</taxon>
        <taxon>Undibacterium</taxon>
    </lineage>
</organism>
<dbReference type="InterPro" id="IPR003952">
    <property type="entry name" value="FRD_SDH_FAD_BS"/>
</dbReference>
<dbReference type="RefSeq" id="WP_186862471.1">
    <property type="nucleotide sequence ID" value="NZ_JACOGC010000002.1"/>
</dbReference>
<dbReference type="Proteomes" id="UP000613113">
    <property type="component" value="Unassembled WGS sequence"/>
</dbReference>
<dbReference type="EC" id="1.3.5.1" evidence="5 15"/>
<dbReference type="InterPro" id="IPR011281">
    <property type="entry name" value="Succ_DH_flav_su_fwd"/>
</dbReference>
<dbReference type="Pfam" id="PF00890">
    <property type="entry name" value="FAD_binding_2"/>
    <property type="match status" value="1"/>
</dbReference>
<keyword evidence="7 15" id="KW-0813">Transport</keyword>
<dbReference type="PROSITE" id="PS00504">
    <property type="entry name" value="FRD_SDH_FAD_BINDING"/>
    <property type="match status" value="1"/>
</dbReference>
<dbReference type="InterPro" id="IPR027477">
    <property type="entry name" value="Succ_DH/fumarate_Rdtase_cat_sf"/>
</dbReference>
<gene>
    <name evidence="18" type="ORF">H8K27_07180</name>
</gene>
<dbReference type="InterPro" id="IPR003953">
    <property type="entry name" value="FAD-dep_OxRdtase_2_FAD-bd"/>
</dbReference>
<comment type="similarity">
    <text evidence="4 15">Belongs to the FAD-dependent oxidoreductase 2 family. FRD/SDH subfamily.</text>
</comment>
<comment type="catalytic activity">
    <reaction evidence="13 15">
        <text>a quinone + succinate = fumarate + a quinol</text>
        <dbReference type="Rhea" id="RHEA:40523"/>
        <dbReference type="ChEBI" id="CHEBI:24646"/>
        <dbReference type="ChEBI" id="CHEBI:29806"/>
        <dbReference type="ChEBI" id="CHEBI:30031"/>
        <dbReference type="ChEBI" id="CHEBI:132124"/>
        <dbReference type="EC" id="1.3.5.1"/>
    </reaction>
</comment>
<dbReference type="PIRSF" id="PIRSF000171">
    <property type="entry name" value="SDHA_APRA_LASPO"/>
    <property type="match status" value="1"/>
</dbReference>
<evidence type="ECO:0000313" key="18">
    <source>
        <dbReference type="EMBL" id="MBC3884904.1"/>
    </source>
</evidence>
<dbReference type="InterPro" id="IPR015939">
    <property type="entry name" value="Fum_Rdtase/Succ_DH_flav-like_C"/>
</dbReference>
<evidence type="ECO:0000256" key="5">
    <source>
        <dbReference type="ARBA" id="ARBA00012792"/>
    </source>
</evidence>
<dbReference type="Gene3D" id="3.50.50.60">
    <property type="entry name" value="FAD/NAD(P)-binding domain"/>
    <property type="match status" value="1"/>
</dbReference>
<keyword evidence="9 15" id="KW-0274">FAD</keyword>
<keyword evidence="19" id="KW-1185">Reference proteome</keyword>
<name>A0ABR6YM71_9BURK</name>